<keyword evidence="1" id="KW-1133">Transmembrane helix</keyword>
<dbReference type="Proteomes" id="UP000442533">
    <property type="component" value="Unassembled WGS sequence"/>
</dbReference>
<evidence type="ECO:0000313" key="2">
    <source>
        <dbReference type="EMBL" id="MTH36357.1"/>
    </source>
</evidence>
<comment type="caution">
    <text evidence="2">The sequence shown here is derived from an EMBL/GenBank/DDBJ whole genome shotgun (WGS) entry which is preliminary data.</text>
</comment>
<proteinExistence type="predicted"/>
<dbReference type="EMBL" id="WMIF01000035">
    <property type="protein sequence ID" value="MTH36357.1"/>
    <property type="molecule type" value="Genomic_DNA"/>
</dbReference>
<organism evidence="2 3">
    <name type="scientific">Paracoccus limosus</name>
    <dbReference type="NCBI Taxonomy" id="913252"/>
    <lineage>
        <taxon>Bacteria</taxon>
        <taxon>Pseudomonadati</taxon>
        <taxon>Pseudomonadota</taxon>
        <taxon>Alphaproteobacteria</taxon>
        <taxon>Rhodobacterales</taxon>
        <taxon>Paracoccaceae</taxon>
        <taxon>Paracoccus</taxon>
    </lineage>
</organism>
<keyword evidence="1" id="KW-0812">Transmembrane</keyword>
<gene>
    <name evidence="2" type="ORF">GL279_17310</name>
</gene>
<dbReference type="AlphaFoldDB" id="A0A844HB31"/>
<name>A0A844HB31_9RHOB</name>
<keyword evidence="3" id="KW-1185">Reference proteome</keyword>
<keyword evidence="1" id="KW-0472">Membrane</keyword>
<evidence type="ECO:0000313" key="3">
    <source>
        <dbReference type="Proteomes" id="UP000442533"/>
    </source>
</evidence>
<protein>
    <submittedName>
        <fullName evidence="2">Phage holin family protein</fullName>
    </submittedName>
</protein>
<dbReference type="OrthoDB" id="7773672at2"/>
<feature type="transmembrane region" description="Helical" evidence="1">
    <location>
        <begin position="55"/>
        <end position="74"/>
    </location>
</feature>
<dbReference type="Pfam" id="PF07332">
    <property type="entry name" value="Phage_holin_3_6"/>
    <property type="match status" value="1"/>
</dbReference>
<accession>A0A844HB31</accession>
<dbReference type="InterPro" id="IPR009937">
    <property type="entry name" value="Phage_holin_3_6"/>
</dbReference>
<reference evidence="2 3" key="1">
    <citation type="submission" date="2019-11" db="EMBL/GenBank/DDBJ databases">
        <authorList>
            <person name="Dong K."/>
        </authorList>
    </citation>
    <scope>NUCLEOTIDE SEQUENCE [LARGE SCALE GENOMIC DNA]</scope>
    <source>
        <strain evidence="2 3">JCM 17370</strain>
    </source>
</reference>
<dbReference type="RefSeq" id="WP_155065872.1">
    <property type="nucleotide sequence ID" value="NZ_WMIF01000035.1"/>
</dbReference>
<sequence>MFAYTRNMRLALSDRLRRAGLAGAAAVVLLLAAGFLLAALWTWLAHGLGWGPLRASLVIGGALAVIGLILLALAGREKHRLPSTDELKTEVEQQLHLMANTAIGKASDAADAALERASDKASHLMDRAEQKVHAVADDLGYRANRFADQAEARVYGTARQVGDATAQRFGFTGTQARAAADRVRGSNAAALAPVLGALAVGITLATRLQDWRHRDDPPEDDDDLDDGY</sequence>
<feature type="transmembrane region" description="Helical" evidence="1">
    <location>
        <begin position="21"/>
        <end position="43"/>
    </location>
</feature>
<evidence type="ECO:0000256" key="1">
    <source>
        <dbReference type="SAM" id="Phobius"/>
    </source>
</evidence>